<keyword evidence="6" id="KW-0732">Signal</keyword>
<evidence type="ECO:0000313" key="8">
    <source>
        <dbReference type="EMBL" id="KAI1696732.1"/>
    </source>
</evidence>
<sequence>MWYLFLTVLFFFLSLSNFCEGNEYKFRPVTPEYNKELQQYCRNPQFDDDQAERKVMHGDYVAKGKYPWAVAITYDGGSYCGGTIISPRHIITARHCIDGIHRFTPVYVKVGGVCHSVSPSDDCPRSDMREVAVEFAAYEPRVDADLENSNVTIKIRNMGHDMAIIQLKEDLVQHFGNESALDDTRVACLPQLTERIPDVNHVYGWGLTEKGAGSPHLMEVELKTMNTTADPILQNTAYQQNVISKMCLSERLYCMHPKEGNNNQDGAQGDSGSGIVGRRGPLAILFGSTIAGAPQGAGFIMNIASKTQAFEYDICYFTGVCTEKDWVGKTEESKLTLNYHAFFDPLKAQNVEI</sequence>
<protein>
    <submittedName>
        <fullName evidence="8">Trypsin domain-containing protein</fullName>
    </submittedName>
</protein>
<keyword evidence="9" id="KW-1185">Reference proteome</keyword>
<dbReference type="GO" id="GO:0006508">
    <property type="term" value="P:proteolysis"/>
    <property type="evidence" value="ECO:0007669"/>
    <property type="project" value="UniProtKB-KW"/>
</dbReference>
<keyword evidence="2" id="KW-0645">Protease</keyword>
<dbReference type="SMART" id="SM00020">
    <property type="entry name" value="Tryp_SPc"/>
    <property type="match status" value="1"/>
</dbReference>
<dbReference type="AlphaFoldDB" id="A0AAD4QXP0"/>
<proteinExistence type="inferred from homology"/>
<keyword evidence="5" id="KW-1015">Disulfide bond</keyword>
<evidence type="ECO:0000259" key="7">
    <source>
        <dbReference type="SMART" id="SM00020"/>
    </source>
</evidence>
<keyword evidence="3" id="KW-0378">Hydrolase</keyword>
<dbReference type="PRINTS" id="PR00722">
    <property type="entry name" value="CHYMOTRYPSIN"/>
</dbReference>
<dbReference type="InterPro" id="IPR050430">
    <property type="entry name" value="Peptidase_S1"/>
</dbReference>
<gene>
    <name evidence="8" type="ORF">DdX_18882</name>
</gene>
<reference evidence="8" key="1">
    <citation type="submission" date="2022-01" db="EMBL/GenBank/DDBJ databases">
        <title>Genome Sequence Resource for Two Populations of Ditylenchus destructor, the Migratory Endoparasitic Phytonematode.</title>
        <authorList>
            <person name="Zhang H."/>
            <person name="Lin R."/>
            <person name="Xie B."/>
        </authorList>
    </citation>
    <scope>NUCLEOTIDE SEQUENCE</scope>
    <source>
        <strain evidence="8">BazhouSP</strain>
    </source>
</reference>
<dbReference type="EMBL" id="JAKKPZ010000309">
    <property type="protein sequence ID" value="KAI1696732.1"/>
    <property type="molecule type" value="Genomic_DNA"/>
</dbReference>
<keyword evidence="4" id="KW-0720">Serine protease</keyword>
<evidence type="ECO:0000256" key="2">
    <source>
        <dbReference type="ARBA" id="ARBA00022670"/>
    </source>
</evidence>
<comment type="similarity">
    <text evidence="1">Belongs to the peptidase S1 family.</text>
</comment>
<dbReference type="InterPro" id="IPR009003">
    <property type="entry name" value="Peptidase_S1_PA"/>
</dbReference>
<dbReference type="Proteomes" id="UP001201812">
    <property type="component" value="Unassembled WGS sequence"/>
</dbReference>
<feature type="signal peptide" evidence="6">
    <location>
        <begin position="1"/>
        <end position="21"/>
    </location>
</feature>
<dbReference type="InterPro" id="IPR043504">
    <property type="entry name" value="Peptidase_S1_PA_chymotrypsin"/>
</dbReference>
<evidence type="ECO:0000313" key="9">
    <source>
        <dbReference type="Proteomes" id="UP001201812"/>
    </source>
</evidence>
<evidence type="ECO:0000256" key="6">
    <source>
        <dbReference type="SAM" id="SignalP"/>
    </source>
</evidence>
<accession>A0AAD4QXP0</accession>
<evidence type="ECO:0000256" key="3">
    <source>
        <dbReference type="ARBA" id="ARBA00022801"/>
    </source>
</evidence>
<dbReference type="Pfam" id="PF00089">
    <property type="entry name" value="Trypsin"/>
    <property type="match status" value="1"/>
</dbReference>
<name>A0AAD4QXP0_9BILA</name>
<dbReference type="PANTHER" id="PTHR24276:SF91">
    <property type="entry name" value="AT26814P-RELATED"/>
    <property type="match status" value="1"/>
</dbReference>
<dbReference type="PANTHER" id="PTHR24276">
    <property type="entry name" value="POLYSERASE-RELATED"/>
    <property type="match status" value="1"/>
</dbReference>
<dbReference type="GO" id="GO:0004252">
    <property type="term" value="F:serine-type endopeptidase activity"/>
    <property type="evidence" value="ECO:0007669"/>
    <property type="project" value="InterPro"/>
</dbReference>
<evidence type="ECO:0000256" key="4">
    <source>
        <dbReference type="ARBA" id="ARBA00022825"/>
    </source>
</evidence>
<dbReference type="InterPro" id="IPR001254">
    <property type="entry name" value="Trypsin_dom"/>
</dbReference>
<evidence type="ECO:0000256" key="1">
    <source>
        <dbReference type="ARBA" id="ARBA00007664"/>
    </source>
</evidence>
<comment type="caution">
    <text evidence="8">The sequence shown here is derived from an EMBL/GenBank/DDBJ whole genome shotgun (WGS) entry which is preliminary data.</text>
</comment>
<dbReference type="Gene3D" id="2.40.10.10">
    <property type="entry name" value="Trypsin-like serine proteases"/>
    <property type="match status" value="1"/>
</dbReference>
<dbReference type="InterPro" id="IPR001314">
    <property type="entry name" value="Peptidase_S1A"/>
</dbReference>
<feature type="chain" id="PRO_5042173369" evidence="6">
    <location>
        <begin position="22"/>
        <end position="353"/>
    </location>
</feature>
<evidence type="ECO:0000256" key="5">
    <source>
        <dbReference type="ARBA" id="ARBA00023157"/>
    </source>
</evidence>
<dbReference type="SUPFAM" id="SSF50494">
    <property type="entry name" value="Trypsin-like serine proteases"/>
    <property type="match status" value="1"/>
</dbReference>
<feature type="domain" description="Peptidase S1" evidence="7">
    <location>
        <begin position="54"/>
        <end position="327"/>
    </location>
</feature>
<organism evidence="8 9">
    <name type="scientific">Ditylenchus destructor</name>
    <dbReference type="NCBI Taxonomy" id="166010"/>
    <lineage>
        <taxon>Eukaryota</taxon>
        <taxon>Metazoa</taxon>
        <taxon>Ecdysozoa</taxon>
        <taxon>Nematoda</taxon>
        <taxon>Chromadorea</taxon>
        <taxon>Rhabditida</taxon>
        <taxon>Tylenchina</taxon>
        <taxon>Tylenchomorpha</taxon>
        <taxon>Sphaerularioidea</taxon>
        <taxon>Anguinidae</taxon>
        <taxon>Anguininae</taxon>
        <taxon>Ditylenchus</taxon>
    </lineage>
</organism>